<evidence type="ECO:0000313" key="2">
    <source>
        <dbReference type="Proteomes" id="UP000004690"/>
    </source>
</evidence>
<dbReference type="InterPro" id="IPR016035">
    <property type="entry name" value="Acyl_Trfase/lysoPLipase"/>
</dbReference>
<dbReference type="OrthoDB" id="1488362at2"/>
<dbReference type="HOGENOM" id="CLU_021032_0_0_10"/>
<dbReference type="STRING" id="926559.JoomaDRAFT_1151"/>
<evidence type="ECO:0000313" key="1">
    <source>
        <dbReference type="EMBL" id="EIJ38170.1"/>
    </source>
</evidence>
<evidence type="ECO:0008006" key="3">
    <source>
        <dbReference type="Google" id="ProtNLM"/>
    </source>
</evidence>
<dbReference type="AlphaFoldDB" id="I3C3H7"/>
<dbReference type="RefSeq" id="WP_008611304.1">
    <property type="nucleotide sequence ID" value="NZ_JH651379.1"/>
</dbReference>
<organism evidence="1 2">
    <name type="scientific">Galbibacter orientalis DSM 19592</name>
    <dbReference type="NCBI Taxonomy" id="926559"/>
    <lineage>
        <taxon>Bacteria</taxon>
        <taxon>Pseudomonadati</taxon>
        <taxon>Bacteroidota</taxon>
        <taxon>Flavobacteriia</taxon>
        <taxon>Flavobacteriales</taxon>
        <taxon>Flavobacteriaceae</taxon>
        <taxon>Galbibacter</taxon>
    </lineage>
</organism>
<dbReference type="Proteomes" id="UP000004690">
    <property type="component" value="Unassembled WGS sequence"/>
</dbReference>
<dbReference type="SUPFAM" id="SSF52151">
    <property type="entry name" value="FabD/lysophospholipase-like"/>
    <property type="match status" value="1"/>
</dbReference>
<dbReference type="eggNOG" id="COG1752">
    <property type="taxonomic scope" value="Bacteria"/>
</dbReference>
<dbReference type="EMBL" id="JH651379">
    <property type="protein sequence ID" value="EIJ38170.1"/>
    <property type="molecule type" value="Genomic_DNA"/>
</dbReference>
<reference evidence="1 2" key="1">
    <citation type="submission" date="2012-02" db="EMBL/GenBank/DDBJ databases">
        <title>Improved High-Quality Draft genome of Joostella marina DSM 19592.</title>
        <authorList>
            <consortium name="US DOE Joint Genome Institute (JGI-PGF)"/>
            <person name="Lucas S."/>
            <person name="Copeland A."/>
            <person name="Lapidus A."/>
            <person name="Bruce D."/>
            <person name="Goodwin L."/>
            <person name="Pitluck S."/>
            <person name="Peters L."/>
            <person name="Chertkov O."/>
            <person name="Ovchinnikova G."/>
            <person name="Kyrpides N."/>
            <person name="Mavromatis K."/>
            <person name="Detter J.C."/>
            <person name="Han C."/>
            <person name="Land M."/>
            <person name="Hauser L."/>
            <person name="Markowitz V."/>
            <person name="Cheng J.-F."/>
            <person name="Hugenholtz P."/>
            <person name="Woyke T."/>
            <person name="Wu D."/>
            <person name="Tindall B."/>
            <person name="Brambilla E."/>
            <person name="Klenk H.-P."/>
            <person name="Eisen J.A."/>
        </authorList>
    </citation>
    <scope>NUCLEOTIDE SEQUENCE [LARGE SCALE GENOMIC DNA]</scope>
    <source>
        <strain evidence="1 2">DSM 19592</strain>
    </source>
</reference>
<sequence>MPKSFKLCLTMAGAVSAGSFTGGVLDYLIETLTLWEEAKATNRKLGVNHPEYNHSVPMHNVEIDVLSGASAGGITGTLTLMSLLSKNHKPVNRSNPKGEDNLFYKCWVKMADDDKSKTLEKLLNTNDLSKNKIPESLLNSIAIDKIANEALTINSEVRYPPFVSKDLDLILTTTNLRGLNFKVDFSGDSKTNSANIITNHGGFFRYKVKNELFERGVPPQEDSLFYVLDLNENQDINYLKDATLSTAAFPIGLKSREIEISKKYIERYPKYLFGMRKGISPLILDNEESYKFNSIDGGLINNEPYGIGIKVLNEKNKTLKTNDNYAVVMVDPFPNQDNNPSLFNSERDILSVAKGMFKALRNQVMFNQDGIFEALSLSDRTKFLVAPSRKTILNGEAIREQHHLASSPISGFSGFMDEKLRKHDFELGRKNCQDFLRYHFSVKEENIVKRLGEEIPKEAIDRFSYTNPPSTKNGARFFPIIPDMKTIEAFNQKFNLEDYGTDATLDYPTYPKIDLEEFEQAYKAPIKKRIRSLVRSISRSGILTFAFRLIFQRKAYKLVIDTVRNSLSEANLLR</sequence>
<proteinExistence type="predicted"/>
<accession>I3C3H7</accession>
<protein>
    <recommendedName>
        <fullName evidence="3">PNPLA domain-containing protein</fullName>
    </recommendedName>
</protein>
<name>I3C3H7_9FLAO</name>
<gene>
    <name evidence="1" type="ORF">JoomaDRAFT_1151</name>
</gene>
<keyword evidence="2" id="KW-1185">Reference proteome</keyword>